<dbReference type="PANTHER" id="PTHR37984:SF15">
    <property type="entry name" value="INTEGRASE CATALYTIC DOMAIN-CONTAINING PROTEIN"/>
    <property type="match status" value="1"/>
</dbReference>
<accession>A0AAW0MES8</accession>
<dbReference type="AlphaFoldDB" id="A0AAW0MES8"/>
<reference evidence="4" key="1">
    <citation type="submission" date="2024-04" db="EMBL/GenBank/DDBJ databases">
        <title>Salinicola lusitanus LLJ914,a marine bacterium isolated from the Okinawa Trough.</title>
        <authorList>
            <person name="Li J."/>
        </authorList>
    </citation>
    <scope>NUCLEOTIDE SEQUENCE [LARGE SCALE GENOMIC DNA]</scope>
</reference>
<dbReference type="InterPro" id="IPR012337">
    <property type="entry name" value="RNaseH-like_sf"/>
</dbReference>
<feature type="region of interest" description="Disordered" evidence="1">
    <location>
        <begin position="622"/>
        <end position="686"/>
    </location>
</feature>
<evidence type="ECO:0000256" key="1">
    <source>
        <dbReference type="SAM" id="MobiDB-lite"/>
    </source>
</evidence>
<proteinExistence type="predicted"/>
<organism evidence="3 4">
    <name type="scientific">Mugilogobius chulae</name>
    <name type="common">yellowstripe goby</name>
    <dbReference type="NCBI Taxonomy" id="88201"/>
    <lineage>
        <taxon>Eukaryota</taxon>
        <taxon>Metazoa</taxon>
        <taxon>Chordata</taxon>
        <taxon>Craniata</taxon>
        <taxon>Vertebrata</taxon>
        <taxon>Euteleostomi</taxon>
        <taxon>Actinopterygii</taxon>
        <taxon>Neopterygii</taxon>
        <taxon>Teleostei</taxon>
        <taxon>Neoteleostei</taxon>
        <taxon>Acanthomorphata</taxon>
        <taxon>Gobiaria</taxon>
        <taxon>Gobiiformes</taxon>
        <taxon>Gobioidei</taxon>
        <taxon>Gobiidae</taxon>
        <taxon>Gobionellinae</taxon>
        <taxon>Mugilogobius</taxon>
    </lineage>
</organism>
<keyword evidence="4" id="KW-1185">Reference proteome</keyword>
<dbReference type="GO" id="GO:0003676">
    <property type="term" value="F:nucleic acid binding"/>
    <property type="evidence" value="ECO:0007669"/>
    <property type="project" value="InterPro"/>
</dbReference>
<dbReference type="PROSITE" id="PS50994">
    <property type="entry name" value="INTEGRASE"/>
    <property type="match status" value="1"/>
</dbReference>
<dbReference type="Proteomes" id="UP001460270">
    <property type="component" value="Unassembled WGS sequence"/>
</dbReference>
<evidence type="ECO:0000313" key="4">
    <source>
        <dbReference type="Proteomes" id="UP001460270"/>
    </source>
</evidence>
<feature type="compositionally biased region" description="Polar residues" evidence="1">
    <location>
        <begin position="629"/>
        <end position="640"/>
    </location>
</feature>
<dbReference type="EMBL" id="JBBPFD010000712">
    <property type="protein sequence ID" value="KAK7877227.1"/>
    <property type="molecule type" value="Genomic_DNA"/>
</dbReference>
<feature type="domain" description="Integrase catalytic" evidence="2">
    <location>
        <begin position="330"/>
        <end position="424"/>
    </location>
</feature>
<dbReference type="InterPro" id="IPR050951">
    <property type="entry name" value="Retrovirus_Pol_polyprotein"/>
</dbReference>
<evidence type="ECO:0000259" key="2">
    <source>
        <dbReference type="PROSITE" id="PS50994"/>
    </source>
</evidence>
<comment type="caution">
    <text evidence="3">The sequence shown here is derived from an EMBL/GenBank/DDBJ whole genome shotgun (WGS) entry which is preliminary data.</text>
</comment>
<gene>
    <name evidence="3" type="ORF">WMY93_032080</name>
</gene>
<dbReference type="InterPro" id="IPR001584">
    <property type="entry name" value="Integrase_cat-core"/>
</dbReference>
<feature type="region of interest" description="Disordered" evidence="1">
    <location>
        <begin position="41"/>
        <end position="69"/>
    </location>
</feature>
<dbReference type="Gene3D" id="3.30.420.10">
    <property type="entry name" value="Ribonuclease H-like superfamily/Ribonuclease H"/>
    <property type="match status" value="1"/>
</dbReference>
<dbReference type="PANTHER" id="PTHR37984">
    <property type="entry name" value="PROTEIN CBG26694"/>
    <property type="match status" value="1"/>
</dbReference>
<dbReference type="InterPro" id="IPR036397">
    <property type="entry name" value="RNaseH_sf"/>
</dbReference>
<dbReference type="GO" id="GO:0015074">
    <property type="term" value="P:DNA integration"/>
    <property type="evidence" value="ECO:0007669"/>
    <property type="project" value="InterPro"/>
</dbReference>
<dbReference type="SUPFAM" id="SSF53098">
    <property type="entry name" value="Ribonuclease H-like"/>
    <property type="match status" value="1"/>
</dbReference>
<sequence length="686" mass="76745">MPRPKEQCTFNIECVFQMPRPKGWKRSLAARERRADQLAIGCRPYLSPPPPPDPKVTGTGRRHSATKQNWPVSAVTKRRHKLVIPPECPGKKFVFVIGHSHLRAIVDGFVRMPEGCLSFGFSSTPGGSANDLHRELMQIALPREPDLVLLLAPCNNLHLSPTITDAGTEFGLLLSYLVGRFQKVLVLDFPTRIAEDLEIQNLLRQEFRRVAAVWKTRYFPVAEHFPVDRLELWSDGTHLSDDHGMGIYVQLMWQACYMELETPAPAPKVSHPPTRPSTRRVQPMLVVTGPLPRTPPPPSEWTPAEQGRKKNQRGTPKSSPGGPKTSLVQPERIHSDQGANFESQLIKELLEMAGVQKSHTTPYHPMGNGIAERYNRTLGNMIRALPPNSKARWPQMLQTLTFCYNCTEHETTGFAPFYLMFGRIPRLPMDVVFQHVLHNNSVVDHCEFVARLRRDLAEAARIAQKHSRSEQVRQAENYNHKVKGSPLAVGDRVLLANRGERGKRKVADKRDSKIYEVLSVKPEINVYSIKDPDTQRVKVVHRNLLLPLSFLPVDDGDPSESDCPSLANAVIPDSEIPVEVQDSETKTINWLMQSNSVSDVNTVASQDSFSDVDPVEGQSVAADVEKDTNASFSQPRSSESGPAHTQEKSEQVVSDPVDTVVDMQPQPLCTRTGRKIQPPARNMFAG</sequence>
<protein>
    <recommendedName>
        <fullName evidence="2">Integrase catalytic domain-containing protein</fullName>
    </recommendedName>
</protein>
<evidence type="ECO:0000313" key="3">
    <source>
        <dbReference type="EMBL" id="KAK7877227.1"/>
    </source>
</evidence>
<name>A0AAW0MES8_9GOBI</name>
<feature type="region of interest" description="Disordered" evidence="1">
    <location>
        <begin position="287"/>
        <end position="336"/>
    </location>
</feature>